<sequence>MQPALAARRRILGRMDMKPLHNAAIERPESLFNVELVMFGSLTRAAAVRTIRVMAQTKDGARKICKAYYRRAEVRNATRATAVSGMTDLFSAVVHP</sequence>
<dbReference type="Proteomes" id="UP000285190">
    <property type="component" value="Unassembled WGS sequence"/>
</dbReference>
<evidence type="ECO:0000313" key="1">
    <source>
        <dbReference type="EMBL" id="RJF96884.1"/>
    </source>
</evidence>
<evidence type="ECO:0000313" key="2">
    <source>
        <dbReference type="Proteomes" id="UP000285190"/>
    </source>
</evidence>
<gene>
    <name evidence="1" type="ORF">D3870_21140</name>
</gene>
<dbReference type="EMBL" id="QYUN01000003">
    <property type="protein sequence ID" value="RJF96884.1"/>
    <property type="molecule type" value="Genomic_DNA"/>
</dbReference>
<name>A0A418WVY0_9BURK</name>
<comment type="caution">
    <text evidence="1">The sequence shown here is derived from an EMBL/GenBank/DDBJ whole genome shotgun (WGS) entry which is preliminary data.</text>
</comment>
<protein>
    <submittedName>
        <fullName evidence="1">Uncharacterized protein</fullName>
    </submittedName>
</protein>
<reference evidence="1 2" key="1">
    <citation type="submission" date="2018-09" db="EMBL/GenBank/DDBJ databases">
        <authorList>
            <person name="Zhu H."/>
        </authorList>
    </citation>
    <scope>NUCLEOTIDE SEQUENCE [LARGE SCALE GENOMIC DNA]</scope>
    <source>
        <strain evidence="1 2">K2R10-39</strain>
    </source>
</reference>
<organism evidence="1 2">
    <name type="scientific">Noviherbaspirillum cavernae</name>
    <dbReference type="NCBI Taxonomy" id="2320862"/>
    <lineage>
        <taxon>Bacteria</taxon>
        <taxon>Pseudomonadati</taxon>
        <taxon>Pseudomonadota</taxon>
        <taxon>Betaproteobacteria</taxon>
        <taxon>Burkholderiales</taxon>
        <taxon>Oxalobacteraceae</taxon>
        <taxon>Noviherbaspirillum</taxon>
    </lineage>
</organism>
<accession>A0A418WVY0</accession>
<keyword evidence="2" id="KW-1185">Reference proteome</keyword>
<proteinExistence type="predicted"/>
<dbReference type="AlphaFoldDB" id="A0A418WVY0"/>